<dbReference type="Proteomes" id="UP000239872">
    <property type="component" value="Unassembled WGS sequence"/>
</dbReference>
<name>A0A2S7SRD3_9BACT</name>
<protein>
    <submittedName>
        <fullName evidence="1">DUF4440 domain-containing protein</fullName>
    </submittedName>
</protein>
<dbReference type="OrthoDB" id="9798081at2"/>
<dbReference type="AlphaFoldDB" id="A0A2S7SRD3"/>
<dbReference type="InterPro" id="IPR032710">
    <property type="entry name" value="NTF2-like_dom_sf"/>
</dbReference>
<keyword evidence="2" id="KW-1185">Reference proteome</keyword>
<comment type="caution">
    <text evidence="1">The sequence shown here is derived from an EMBL/GenBank/DDBJ whole genome shotgun (WGS) entry which is preliminary data.</text>
</comment>
<evidence type="ECO:0000313" key="2">
    <source>
        <dbReference type="Proteomes" id="UP000239872"/>
    </source>
</evidence>
<dbReference type="EMBL" id="PPSL01000008">
    <property type="protein sequence ID" value="PQJ09106.1"/>
    <property type="molecule type" value="Genomic_DNA"/>
</dbReference>
<sequence>MSADKVHIDHLVEHFFDVFTNVGGRQPNLDAIHHLCLLQAIIVKKIGNEETVYDLEGFIEPRRTILTDGTLTEFKEWEVSEETKIIGQLAQRHSAYKKSGRMNGQNFEGAGNKMFQFIKTTDGWRICSVIWEDEG</sequence>
<proteinExistence type="predicted"/>
<organism evidence="1 2">
    <name type="scientific">Flavipsychrobacter stenotrophus</name>
    <dbReference type="NCBI Taxonomy" id="2077091"/>
    <lineage>
        <taxon>Bacteria</taxon>
        <taxon>Pseudomonadati</taxon>
        <taxon>Bacteroidota</taxon>
        <taxon>Chitinophagia</taxon>
        <taxon>Chitinophagales</taxon>
        <taxon>Chitinophagaceae</taxon>
        <taxon>Flavipsychrobacter</taxon>
    </lineage>
</organism>
<accession>A0A2S7SRD3</accession>
<dbReference type="SUPFAM" id="SSF54427">
    <property type="entry name" value="NTF2-like"/>
    <property type="match status" value="1"/>
</dbReference>
<gene>
    <name evidence="1" type="ORF">CJD36_020930</name>
</gene>
<evidence type="ECO:0000313" key="1">
    <source>
        <dbReference type="EMBL" id="PQJ09106.1"/>
    </source>
</evidence>
<reference evidence="1 2" key="1">
    <citation type="submission" date="2018-01" db="EMBL/GenBank/DDBJ databases">
        <title>A novel member of the phylum Bacteroidetes isolated from glacier ice.</title>
        <authorList>
            <person name="Liu Q."/>
            <person name="Xin Y.-H."/>
        </authorList>
    </citation>
    <scope>NUCLEOTIDE SEQUENCE [LARGE SCALE GENOMIC DNA]</scope>
    <source>
        <strain evidence="1 2">RB1R16</strain>
    </source>
</reference>